<dbReference type="InterPro" id="IPR001375">
    <property type="entry name" value="Peptidase_S9_cat"/>
</dbReference>
<proteinExistence type="predicted"/>
<dbReference type="Pfam" id="PF00326">
    <property type="entry name" value="Peptidase_S9"/>
    <property type="match status" value="1"/>
</dbReference>
<evidence type="ECO:0000259" key="1">
    <source>
        <dbReference type="Pfam" id="PF00326"/>
    </source>
</evidence>
<feature type="non-terminal residue" evidence="2">
    <location>
        <position position="1"/>
    </location>
</feature>
<dbReference type="GO" id="GO:0006508">
    <property type="term" value="P:proteolysis"/>
    <property type="evidence" value="ECO:0007669"/>
    <property type="project" value="InterPro"/>
</dbReference>
<dbReference type="AlphaFoldDB" id="A0A538SFE9"/>
<dbReference type="InterPro" id="IPR029058">
    <property type="entry name" value="AB_hydrolase_fold"/>
</dbReference>
<dbReference type="EMBL" id="VBOS01000425">
    <property type="protein sequence ID" value="TMQ50102.1"/>
    <property type="molecule type" value="Genomic_DNA"/>
</dbReference>
<evidence type="ECO:0000313" key="3">
    <source>
        <dbReference type="Proteomes" id="UP000317716"/>
    </source>
</evidence>
<dbReference type="GO" id="GO:0008236">
    <property type="term" value="F:serine-type peptidase activity"/>
    <property type="evidence" value="ECO:0007669"/>
    <property type="project" value="InterPro"/>
</dbReference>
<evidence type="ECO:0000313" key="2">
    <source>
        <dbReference type="EMBL" id="TMQ50102.1"/>
    </source>
</evidence>
<organism evidence="2 3">
    <name type="scientific">Eiseniibacteriota bacterium</name>
    <dbReference type="NCBI Taxonomy" id="2212470"/>
    <lineage>
        <taxon>Bacteria</taxon>
        <taxon>Candidatus Eiseniibacteriota</taxon>
    </lineage>
</organism>
<dbReference type="SUPFAM" id="SSF53474">
    <property type="entry name" value="alpha/beta-Hydrolases"/>
    <property type="match status" value="1"/>
</dbReference>
<dbReference type="Proteomes" id="UP000317716">
    <property type="component" value="Unassembled WGS sequence"/>
</dbReference>
<feature type="domain" description="Peptidase S9 prolyl oligopeptidase catalytic" evidence="1">
    <location>
        <begin position="1"/>
        <end position="43"/>
    </location>
</feature>
<sequence length="45" mass="5407">LKAKGVPARLVYFPDENHWVLKPRNSLLWYREVHDWLKRWFGGGA</sequence>
<gene>
    <name evidence="2" type="ORF">E6K72_11770</name>
</gene>
<comment type="caution">
    <text evidence="2">The sequence shown here is derived from an EMBL/GenBank/DDBJ whole genome shotgun (WGS) entry which is preliminary data.</text>
</comment>
<protein>
    <recommendedName>
        <fullName evidence="1">Peptidase S9 prolyl oligopeptidase catalytic domain-containing protein</fullName>
    </recommendedName>
</protein>
<accession>A0A538SFE9</accession>
<name>A0A538SFE9_UNCEI</name>
<dbReference type="Gene3D" id="3.40.50.1820">
    <property type="entry name" value="alpha/beta hydrolase"/>
    <property type="match status" value="1"/>
</dbReference>
<reference evidence="2 3" key="1">
    <citation type="journal article" date="2019" name="Nat. Microbiol.">
        <title>Mediterranean grassland soil C-N compound turnover is dependent on rainfall and depth, and is mediated by genomically divergent microorganisms.</title>
        <authorList>
            <person name="Diamond S."/>
            <person name="Andeer P.F."/>
            <person name="Li Z."/>
            <person name="Crits-Christoph A."/>
            <person name="Burstein D."/>
            <person name="Anantharaman K."/>
            <person name="Lane K.R."/>
            <person name="Thomas B.C."/>
            <person name="Pan C."/>
            <person name="Northen T.R."/>
            <person name="Banfield J.F."/>
        </authorList>
    </citation>
    <scope>NUCLEOTIDE SEQUENCE [LARGE SCALE GENOMIC DNA]</scope>
    <source>
        <strain evidence="2">WS_2</strain>
    </source>
</reference>